<protein>
    <submittedName>
        <fullName evidence="2">Uncharacterized protein</fullName>
    </submittedName>
</protein>
<name>A0AA36J3Q6_9DINO</name>
<dbReference type="Proteomes" id="UP001178507">
    <property type="component" value="Unassembled WGS sequence"/>
</dbReference>
<reference evidence="2" key="1">
    <citation type="submission" date="2023-08" db="EMBL/GenBank/DDBJ databases">
        <authorList>
            <person name="Chen Y."/>
            <person name="Shah S."/>
            <person name="Dougan E. K."/>
            <person name="Thang M."/>
            <person name="Chan C."/>
        </authorList>
    </citation>
    <scope>NUCLEOTIDE SEQUENCE</scope>
</reference>
<gene>
    <name evidence="2" type="ORF">EVOR1521_LOCUS21884</name>
</gene>
<sequence length="299" mass="32860">MDDTASASSQDSPEFLSGRSKSQEQLRLLGSMAEEVQTVSEKLLELARASADSEKVEAAAREAREVHQLLSSELTRLSGDWQDLGRSACVGSLRRSLDNRSLVNLGNISTQESLNWRRHPELARLFGKSGDISTRSVLNSTLTDASEILEGLSRRRELRRQLRKLRQALAEAQAASEARSNLGGSDALGFGVSSPLDFCASGQIWISSEIERVKSVSDQLAISRTVPGSNKVLRSASATGLGRSSVHSKLRRGWHDSLDMHCYLQEQLRRLKKGSDASRAPVQDLRPEPLKPFSIRTPL</sequence>
<organism evidence="2 3">
    <name type="scientific">Effrenium voratum</name>
    <dbReference type="NCBI Taxonomy" id="2562239"/>
    <lineage>
        <taxon>Eukaryota</taxon>
        <taxon>Sar</taxon>
        <taxon>Alveolata</taxon>
        <taxon>Dinophyceae</taxon>
        <taxon>Suessiales</taxon>
        <taxon>Symbiodiniaceae</taxon>
        <taxon>Effrenium</taxon>
    </lineage>
</organism>
<feature type="compositionally biased region" description="Polar residues" evidence="1">
    <location>
        <begin position="1"/>
        <end position="12"/>
    </location>
</feature>
<keyword evidence="3" id="KW-1185">Reference proteome</keyword>
<feature type="region of interest" description="Disordered" evidence="1">
    <location>
        <begin position="1"/>
        <end position="21"/>
    </location>
</feature>
<evidence type="ECO:0000256" key="1">
    <source>
        <dbReference type="SAM" id="MobiDB-lite"/>
    </source>
</evidence>
<evidence type="ECO:0000313" key="2">
    <source>
        <dbReference type="EMBL" id="CAJ1397980.1"/>
    </source>
</evidence>
<comment type="caution">
    <text evidence="2">The sequence shown here is derived from an EMBL/GenBank/DDBJ whole genome shotgun (WGS) entry which is preliminary data.</text>
</comment>
<proteinExistence type="predicted"/>
<evidence type="ECO:0000313" key="3">
    <source>
        <dbReference type="Proteomes" id="UP001178507"/>
    </source>
</evidence>
<feature type="region of interest" description="Disordered" evidence="1">
    <location>
        <begin position="274"/>
        <end position="299"/>
    </location>
</feature>
<dbReference type="EMBL" id="CAUJNA010003284">
    <property type="protein sequence ID" value="CAJ1397980.1"/>
    <property type="molecule type" value="Genomic_DNA"/>
</dbReference>
<dbReference type="AlphaFoldDB" id="A0AA36J3Q6"/>
<accession>A0AA36J3Q6</accession>